<dbReference type="GO" id="GO:0035556">
    <property type="term" value="P:intracellular signal transduction"/>
    <property type="evidence" value="ECO:0007669"/>
    <property type="project" value="TreeGrafter"/>
</dbReference>
<dbReference type="SUPFAM" id="SSF48371">
    <property type="entry name" value="ARM repeat"/>
    <property type="match status" value="1"/>
</dbReference>
<keyword evidence="3" id="KW-1185">Reference proteome</keyword>
<dbReference type="Proteomes" id="UP000008141">
    <property type="component" value="Unassembled WGS sequence"/>
</dbReference>
<dbReference type="InterPro" id="IPR013878">
    <property type="entry name" value="Mo25"/>
</dbReference>
<dbReference type="PANTHER" id="PTHR10182:SF3">
    <property type="entry name" value="PROTEIN MO25"/>
    <property type="match status" value="1"/>
</dbReference>
<dbReference type="STRING" id="554065.E1ZSF4"/>
<dbReference type="OMA" id="DSPHMKK"/>
<dbReference type="eggNOG" id="KOG1566">
    <property type="taxonomic scope" value="Eukaryota"/>
</dbReference>
<proteinExistence type="inferred from homology"/>
<dbReference type="InterPro" id="IPR016024">
    <property type="entry name" value="ARM-type_fold"/>
</dbReference>
<dbReference type="Gene3D" id="1.25.10.10">
    <property type="entry name" value="Leucine-rich Repeat Variant"/>
    <property type="match status" value="1"/>
</dbReference>
<evidence type="ECO:0008006" key="4">
    <source>
        <dbReference type="Google" id="ProtNLM"/>
    </source>
</evidence>
<comment type="similarity">
    <text evidence="1">Belongs to the Mo25 family.</text>
</comment>
<evidence type="ECO:0000313" key="3">
    <source>
        <dbReference type="Proteomes" id="UP000008141"/>
    </source>
</evidence>
<dbReference type="Pfam" id="PF08569">
    <property type="entry name" value="Mo25"/>
    <property type="match status" value="1"/>
</dbReference>
<dbReference type="RefSeq" id="XP_005843401.1">
    <property type="nucleotide sequence ID" value="XM_005843339.1"/>
</dbReference>
<dbReference type="PANTHER" id="PTHR10182">
    <property type="entry name" value="CALCIUM-BINDING PROTEIN 39-RELATED"/>
    <property type="match status" value="1"/>
</dbReference>
<dbReference type="KEGG" id="cvr:CHLNCDRAFT_37505"/>
<dbReference type="OrthoDB" id="609103at2759"/>
<dbReference type="AlphaFoldDB" id="E1ZSF4"/>
<evidence type="ECO:0000256" key="1">
    <source>
        <dbReference type="ARBA" id="ARBA00011012"/>
    </source>
</evidence>
<dbReference type="GO" id="GO:0043539">
    <property type="term" value="F:protein serine/threonine kinase activator activity"/>
    <property type="evidence" value="ECO:0007669"/>
    <property type="project" value="TreeGrafter"/>
</dbReference>
<reference evidence="2 3" key="1">
    <citation type="journal article" date="2010" name="Plant Cell">
        <title>The Chlorella variabilis NC64A genome reveals adaptation to photosymbiosis, coevolution with viruses, and cryptic sex.</title>
        <authorList>
            <person name="Blanc G."/>
            <person name="Duncan G."/>
            <person name="Agarkova I."/>
            <person name="Borodovsky M."/>
            <person name="Gurnon J."/>
            <person name="Kuo A."/>
            <person name="Lindquist E."/>
            <person name="Lucas S."/>
            <person name="Pangilinan J."/>
            <person name="Polle J."/>
            <person name="Salamov A."/>
            <person name="Terry A."/>
            <person name="Yamada T."/>
            <person name="Dunigan D.D."/>
            <person name="Grigoriev I.V."/>
            <person name="Claverie J.M."/>
            <person name="Van Etten J.L."/>
        </authorList>
    </citation>
    <scope>NUCLEOTIDE SEQUENCE [LARGE SCALE GENOMIC DNA]</scope>
    <source>
        <strain evidence="2 3">NC64A</strain>
    </source>
</reference>
<organism evidence="3">
    <name type="scientific">Chlorella variabilis</name>
    <name type="common">Green alga</name>
    <dbReference type="NCBI Taxonomy" id="554065"/>
    <lineage>
        <taxon>Eukaryota</taxon>
        <taxon>Viridiplantae</taxon>
        <taxon>Chlorophyta</taxon>
        <taxon>core chlorophytes</taxon>
        <taxon>Trebouxiophyceae</taxon>
        <taxon>Chlorellales</taxon>
        <taxon>Chlorellaceae</taxon>
        <taxon>Chlorella clade</taxon>
        <taxon>Chlorella</taxon>
    </lineage>
</organism>
<accession>E1ZSF4</accession>
<dbReference type="GeneID" id="17350672"/>
<dbReference type="InParanoid" id="E1ZSF4"/>
<dbReference type="FunCoup" id="E1ZSF4">
    <property type="interactions" value="1924"/>
</dbReference>
<name>E1ZSF4_CHLVA</name>
<dbReference type="EMBL" id="GL433866">
    <property type="protein sequence ID" value="EFN51299.1"/>
    <property type="molecule type" value="Genomic_DNA"/>
</dbReference>
<gene>
    <name evidence="2" type="ORF">CHLNCDRAFT_37505</name>
</gene>
<dbReference type="InterPro" id="IPR011989">
    <property type="entry name" value="ARM-like"/>
</dbReference>
<sequence length="343" mass="39066">MAGRLLGRLRTKDPAQLVQAAHQAFLRLPFEANPERVADEIAKLLHSMKEAMFGEEEAGQPHSNKEAAVLIAYEAVSTGLLTDMVSYLGMLEFESRKDLVAIFGALVRIEHSGEFPGMNYILDHDAILATLFDGYEDPEIALHCGAMFRDCIRHEAVARLVLESTIFTEMFGQLEMSNFEVASDVFATFKDLLTRNKALIAHFLADNYAEFFKLYTELLRSDNYVTRRQSLKLLGELLLDRSNVKIMMQYVADVDNLCLMMNLLKDPSRSIQFEAFHVFKVFVANPNKTRPVVEILFNNKDKLLKYLDDFHNDRDDEQFKEEKAVIIKEISLLQPAPPQPAPQ</sequence>
<protein>
    <recommendedName>
        <fullName evidence="4">Mo25-like protein</fullName>
    </recommendedName>
</protein>
<evidence type="ECO:0000313" key="2">
    <source>
        <dbReference type="EMBL" id="EFN51299.1"/>
    </source>
</evidence>